<dbReference type="KEGG" id="pprf:DPRO_1350"/>
<accession>A0A2C8F6P9</accession>
<sequence>MNEYQFKKFDDDVKILGIGSLFRWHSGSKWNVNLQLAPSQRKSYLSFSNAPILARRRIINPTTEFSKPGYNQRIKITDTRKWLVKRIGECPIAGFQRRLEAGQFCFVFENYDGRTIFLPQFELARTLFFHGKYLSRTAIESECLRSEFDVFVDHVQNCATIRVMPSAGYAVSHLNEPKSQNYLSWVLLDADARKSYESICKFQRFNGKNAPKYRKWTFQFEPPPLENVFLQARGQFVKEVNCFFAWEIDAIRGVPNAMPEEIYIEHPKFEHSIPGSGQVVHPAGNAEHSPLIIHDDIAANADTTAIQMEGDSVAVVFKKPFHVNRVASKDRKGATSTQGDESGNKVVSVSTEEGVADHGLPAADWNTLNDETDYSRFFENKFECFLDMARVLIGTYGCVFVEKMIVPLPKVGRCKKHLLSTTGEARSIAMIGLRTGGRIVHLLEVDTSDADKAISTRVLVVKDLMGWKANFEVLKRELIQDSLNWPKKLLNDLCGKERHCGVNHPQTPKGGRGVLDPESIAGWSARVYGWMQRLKL</sequence>
<protein>
    <submittedName>
        <fullName evidence="2">Transposon Tn7 transposition regulatory protein TnsE</fullName>
    </submittedName>
</protein>
<evidence type="ECO:0000313" key="2">
    <source>
        <dbReference type="EMBL" id="SOB58241.1"/>
    </source>
</evidence>
<dbReference type="OrthoDB" id="5448984at2"/>
<dbReference type="Proteomes" id="UP000219215">
    <property type="component" value="Chromosome DPRO"/>
</dbReference>
<proteinExistence type="predicted"/>
<dbReference type="AlphaFoldDB" id="A0A2C8F6P9"/>
<dbReference type="InterPro" id="IPR041419">
    <property type="entry name" value="TnsE_C"/>
</dbReference>
<dbReference type="EMBL" id="LT907975">
    <property type="protein sequence ID" value="SOB58241.1"/>
    <property type="molecule type" value="Genomic_DNA"/>
</dbReference>
<dbReference type="Pfam" id="PF18623">
    <property type="entry name" value="TnsE_C"/>
    <property type="match status" value="1"/>
</dbReference>
<organism evidence="2 3">
    <name type="scientific">Pseudodesulfovibrio profundus</name>
    <dbReference type="NCBI Taxonomy" id="57320"/>
    <lineage>
        <taxon>Bacteria</taxon>
        <taxon>Pseudomonadati</taxon>
        <taxon>Thermodesulfobacteriota</taxon>
        <taxon>Desulfovibrionia</taxon>
        <taxon>Desulfovibrionales</taxon>
        <taxon>Desulfovibrionaceae</taxon>
    </lineage>
</organism>
<evidence type="ECO:0000313" key="3">
    <source>
        <dbReference type="Proteomes" id="UP000219215"/>
    </source>
</evidence>
<reference evidence="3" key="1">
    <citation type="submission" date="2017-09" db="EMBL/GenBank/DDBJ databases">
        <authorList>
            <person name="Regsiter A."/>
            <person name="William W."/>
        </authorList>
    </citation>
    <scope>NUCLEOTIDE SEQUENCE [LARGE SCALE GENOMIC DNA]</scope>
    <source>
        <strain evidence="3">500-1</strain>
    </source>
</reference>
<dbReference type="RefSeq" id="WP_097011337.1">
    <property type="nucleotide sequence ID" value="NZ_LT907975.1"/>
</dbReference>
<evidence type="ECO:0000259" key="1">
    <source>
        <dbReference type="Pfam" id="PF18623"/>
    </source>
</evidence>
<gene>
    <name evidence="2" type="ORF">DPRO_1350</name>
</gene>
<name>A0A2C8F6P9_9BACT</name>
<keyword evidence="3" id="KW-1185">Reference proteome</keyword>
<feature type="domain" description="TnsE C-terminal" evidence="1">
    <location>
        <begin position="380"/>
        <end position="527"/>
    </location>
</feature>